<comment type="caution">
    <text evidence="2">The sequence shown here is derived from an EMBL/GenBank/DDBJ whole genome shotgun (WGS) entry which is preliminary data.</text>
</comment>
<sequence length="91" mass="9837">MDENLYEEVLPSPPPAYSQADMLPSYEELDLNNLLEIPINSQAAFNAPPSQSPPAVTTRQGQNIFQNPTPAASSSSTNNINQHPPAQITTC</sequence>
<feature type="region of interest" description="Disordered" evidence="1">
    <location>
        <begin position="44"/>
        <end position="91"/>
    </location>
</feature>
<evidence type="ECO:0000256" key="1">
    <source>
        <dbReference type="SAM" id="MobiDB-lite"/>
    </source>
</evidence>
<name>A0A553NGL6_9TELE</name>
<reference evidence="2 3" key="1">
    <citation type="journal article" date="2019" name="Sci. Data">
        <title>Hybrid genome assembly and annotation of Danionella translucida.</title>
        <authorList>
            <person name="Kadobianskyi M."/>
            <person name="Schulze L."/>
            <person name="Schuelke M."/>
            <person name="Judkewitz B."/>
        </authorList>
    </citation>
    <scope>NUCLEOTIDE SEQUENCE [LARGE SCALE GENOMIC DNA]</scope>
    <source>
        <strain evidence="2 3">Bolton</strain>
    </source>
</reference>
<evidence type="ECO:0000313" key="3">
    <source>
        <dbReference type="Proteomes" id="UP000316079"/>
    </source>
</evidence>
<proteinExistence type="predicted"/>
<dbReference type="AlphaFoldDB" id="A0A553NGL6"/>
<dbReference type="Proteomes" id="UP000316079">
    <property type="component" value="Unassembled WGS sequence"/>
</dbReference>
<evidence type="ECO:0000313" key="2">
    <source>
        <dbReference type="EMBL" id="TRY64592.1"/>
    </source>
</evidence>
<dbReference type="EMBL" id="SRMA01026986">
    <property type="protein sequence ID" value="TRY64592.1"/>
    <property type="molecule type" value="Genomic_DNA"/>
</dbReference>
<feature type="compositionally biased region" description="Polar residues" evidence="1">
    <location>
        <begin position="53"/>
        <end position="91"/>
    </location>
</feature>
<gene>
    <name evidence="2" type="ORF">DNTS_017713</name>
</gene>
<protein>
    <submittedName>
        <fullName evidence="2">Uncharacterized protein</fullName>
    </submittedName>
</protein>
<organism evidence="2 3">
    <name type="scientific">Danionella cerebrum</name>
    <dbReference type="NCBI Taxonomy" id="2873325"/>
    <lineage>
        <taxon>Eukaryota</taxon>
        <taxon>Metazoa</taxon>
        <taxon>Chordata</taxon>
        <taxon>Craniata</taxon>
        <taxon>Vertebrata</taxon>
        <taxon>Euteleostomi</taxon>
        <taxon>Actinopterygii</taxon>
        <taxon>Neopterygii</taxon>
        <taxon>Teleostei</taxon>
        <taxon>Ostariophysi</taxon>
        <taxon>Cypriniformes</taxon>
        <taxon>Danionidae</taxon>
        <taxon>Danioninae</taxon>
        <taxon>Danionella</taxon>
    </lineage>
</organism>
<keyword evidence="3" id="KW-1185">Reference proteome</keyword>
<accession>A0A553NGL6</accession>